<dbReference type="InterPro" id="IPR029071">
    <property type="entry name" value="Ubiquitin-like_domsf"/>
</dbReference>
<dbReference type="InterPro" id="IPR011990">
    <property type="entry name" value="TPR-like_helical_dom_sf"/>
</dbReference>
<dbReference type="SUPFAM" id="SSF50044">
    <property type="entry name" value="SH3-domain"/>
    <property type="match status" value="1"/>
</dbReference>
<feature type="repeat" description="TPR" evidence="20">
    <location>
        <begin position="1083"/>
        <end position="1116"/>
    </location>
</feature>
<dbReference type="GO" id="GO:0031410">
    <property type="term" value="C:cytoplasmic vesicle"/>
    <property type="evidence" value="ECO:0007669"/>
    <property type="project" value="UniProtKB-KW"/>
</dbReference>
<evidence type="ECO:0000313" key="26">
    <source>
        <dbReference type="Proteomes" id="UP000054805"/>
    </source>
</evidence>
<keyword evidence="22" id="KW-1133">Transmembrane helix</keyword>
<dbReference type="FunFam" id="2.30.29.30:FF:000289">
    <property type="entry name" value="Epidermal growth factor receptor kinase substrate 8"/>
    <property type="match status" value="1"/>
</dbReference>
<dbReference type="InterPro" id="IPR006020">
    <property type="entry name" value="PTB/PI_dom"/>
</dbReference>
<comment type="caution">
    <text evidence="25">The sequence shown here is derived from an EMBL/GenBank/DDBJ whole genome shotgun (WGS) entry which is preliminary data.</text>
</comment>
<dbReference type="Pfam" id="PF00018">
    <property type="entry name" value="SH3_1"/>
    <property type="match status" value="1"/>
</dbReference>
<dbReference type="GO" id="GO:0007266">
    <property type="term" value="P:Rho protein signal transduction"/>
    <property type="evidence" value="ECO:0007669"/>
    <property type="project" value="TreeGrafter"/>
</dbReference>
<evidence type="ECO:0000256" key="5">
    <source>
        <dbReference type="ARBA" id="ARBA00022443"/>
    </source>
</evidence>
<dbReference type="SUPFAM" id="SSF50729">
    <property type="entry name" value="PH domain-like"/>
    <property type="match status" value="1"/>
</dbReference>
<evidence type="ECO:0000256" key="20">
    <source>
        <dbReference type="PROSITE-ProRule" id="PRU00339"/>
    </source>
</evidence>
<feature type="domain" description="SH3" evidence="23">
    <location>
        <begin position="613"/>
        <end position="672"/>
    </location>
</feature>
<dbReference type="GO" id="GO:0003779">
    <property type="term" value="F:actin binding"/>
    <property type="evidence" value="ECO:0007669"/>
    <property type="project" value="TreeGrafter"/>
</dbReference>
<evidence type="ECO:0000259" key="24">
    <source>
        <dbReference type="PROSITE" id="PS51459"/>
    </source>
</evidence>
<comment type="catalytic activity">
    <reaction evidence="15">
        <text>L-threonyl-[protein] + ATP = 3-O-(5'-adenylyl)-L-threonyl-[protein] + diphosphate</text>
        <dbReference type="Rhea" id="RHEA:54292"/>
        <dbReference type="Rhea" id="RHEA-COMP:11060"/>
        <dbReference type="Rhea" id="RHEA-COMP:13847"/>
        <dbReference type="ChEBI" id="CHEBI:30013"/>
        <dbReference type="ChEBI" id="CHEBI:30616"/>
        <dbReference type="ChEBI" id="CHEBI:33019"/>
        <dbReference type="ChEBI" id="CHEBI:138113"/>
        <dbReference type="EC" id="2.7.7.108"/>
    </reaction>
</comment>
<comment type="subcellular location">
    <subcellularLocation>
        <location evidence="1">Cytoplasmic vesicle</location>
        <location evidence="1">Autophagosome</location>
    </subcellularLocation>
    <subcellularLocation>
        <location evidence="14">Endomembrane system</location>
        <topology evidence="14">Lipid-anchor</topology>
    </subcellularLocation>
</comment>
<dbReference type="PROSITE" id="PS51459">
    <property type="entry name" value="FIDO"/>
    <property type="match status" value="1"/>
</dbReference>
<dbReference type="PROSITE" id="PS50005">
    <property type="entry name" value="TPR"/>
    <property type="match status" value="1"/>
</dbReference>
<evidence type="ECO:0000256" key="22">
    <source>
        <dbReference type="SAM" id="Phobius"/>
    </source>
</evidence>
<dbReference type="InterPro" id="IPR036028">
    <property type="entry name" value="SH3-like_dom_sf"/>
</dbReference>
<dbReference type="GO" id="GO:0012505">
    <property type="term" value="C:endomembrane system"/>
    <property type="evidence" value="ECO:0007669"/>
    <property type="project" value="UniProtKB-SubCell"/>
</dbReference>
<comment type="similarity">
    <text evidence="3">Belongs to the ATG8 family.</text>
</comment>
<dbReference type="PANTHER" id="PTHR12287">
    <property type="entry name" value="EPIDERMAL GROWTH FACTOR RECEPTOR KINASE SUBSTRATE EPS8-RELATED PROTEIN"/>
    <property type="match status" value="1"/>
</dbReference>
<feature type="region of interest" description="Disordered" evidence="21">
    <location>
        <begin position="549"/>
        <end position="573"/>
    </location>
</feature>
<keyword evidence="5 19" id="KW-0728">SH3 domain</keyword>
<keyword evidence="12" id="KW-0968">Cytoplasmic vesicle</keyword>
<dbReference type="EC" id="2.7.7.108" evidence="13"/>
<dbReference type="Pfam" id="PF22975">
    <property type="entry name" value="EPS8_2nd"/>
    <property type="match status" value="1"/>
</dbReference>
<evidence type="ECO:0000256" key="15">
    <source>
        <dbReference type="ARBA" id="ARBA00047939"/>
    </source>
</evidence>
<dbReference type="InterPro" id="IPR011993">
    <property type="entry name" value="PH-like_dom_sf"/>
</dbReference>
<feature type="transmembrane region" description="Helical" evidence="22">
    <location>
        <begin position="1149"/>
        <end position="1172"/>
    </location>
</feature>
<dbReference type="Gene3D" id="3.10.20.90">
    <property type="entry name" value="Phosphatidylinositol 3-kinase Catalytic Subunit, Chain A, domain 1"/>
    <property type="match status" value="1"/>
</dbReference>
<dbReference type="Pfam" id="PF18016">
    <property type="entry name" value="SAM_3"/>
    <property type="match status" value="1"/>
</dbReference>
<keyword evidence="6" id="KW-0963">Cytoplasm</keyword>
<proteinExistence type="inferred from homology"/>
<dbReference type="Pfam" id="PF02661">
    <property type="entry name" value="Fic"/>
    <property type="match status" value="1"/>
</dbReference>
<sequence length="1593" mass="180345">MPVLGQNSYFRSSSSVGPLPASMNGNVRRLNGNFGGSMPSFVDGQNFDVDMRKAYMQEDSPSYFVEHLATFGVGPQFGLQWPSDGIRKLKQMERSSAIWAQRMILRLRHTAVVVEDENGDVVEQFPLNLVSEPTAHVSSDPRDLYNNLLVFIVNGSKGKKTATPTEMHIFQCVQVSASEVADDIKQFLRGRFKAVPTGRRISGFAMPSGGGVEGGSPEMTTTDGTSLLHGRSILNRSDQRYFNQDRPRVNTVPVMMENGRSPSNFNYREIDQKSTFSDSSVEFFERDVNILNRCFDDIERFVARIQSAAIAQRELEALQQQRRAMKPSSRSTQNRMPGDGILLMRAQLPPELEFFDILQKFKLCFNLLAKLKNHIHEPNAPELLHFLFTPLAIILDACQWGFGRNIAPQVVSPLISRAAKALLLNCLTSKESEIWASLGDAWRTTAEEWTGTLPDHYSPTFAHNYGPYSTSATALPDSGQAVVRQNRNFFIDGQLSGDFSRVSLERERLDFEKEKLQEEERRIQFEKRILEEERRRLLEEKRQFYEEQEQRSVVSERLPRPPPAANGLYSSTMSRSRPDLYRETLREQESRRNFPPPSVTDDASFFFEQARARGSQIAQVVYERHGMNEKELTVRKGEFLEVLNNKKNWWECRNAHRQVGFVPHTILSVVDSGIHHNNSSALHQQSSKSFDEPLFVRPPPPSTSTFGPAMGNSGTAFGSYEDDSAKRSSPVSRTATPANNNNGNDTPEVIRQRRDEPKNKEVMMFSSTCLVNSKRPYVACAPPVPPPAPPPPPPPQPRTSGGVETDEKKASTSNGTIAHGLNAKENGTSIRNGKLPSNGTTVDSRRMLNEELLMTLNKSNLKGSFDFKAKPWPSSSLVTVQEMSSISSKQDVAEWLQAKAINLLREYDGEKLLSMNKIQLEELIGREEGALLYSQLQLQKTTAKYLLKSDAQLSSILANRRNLNEEKMDDEKSLESQICVEKSLKSFGMPKSLISYNWYTLAVLVLLVAVIAYQTLHLLNNSNRSWFSDYLLHCFESHQKNVSKYLSREVAFYLSSFDMPTPAEDTSVLQSSLTPAKGTESEALAVLQAAELFLKTGKVDKARKLFEHAVFLQPQHPDILTGYGLFTEKIGGDVPCFDLFSRSFIGEMVSVVVLFKYFVLSVFSDCVALILISRHKGRTQPIVQEIDAEMMRILDQKRNKFLRIPRGSSGLRRAMREAYFSHIYHTVAMEGNTMNFVQTKSLLETRMAIGGKSIMEHNEILGMDAALRFVNQSLIHRIGSLTVEDILDIHRRVLGFVDPVESGRFRTHQVYIGSFEPSSPENIEKEVDELLEWLNSDTAMSIHPVELAALLHYKFVVIHPFVDGNGRTSRLLMNLILMQAGFPPVIIRVEDRLQYYESLKLANEGDLRPFVRFIAECTRRTLDEYLANSMCSVDEASNPLEPIVDNGRTIIVTVFIGTQVYLTMNSMGGGLTFRQRRPYNTRVREIQEIRRAYPDKIPIVIERFEGEKYLPVLDRCKFLVPDHVTMTELMQIVRRRLELHPEQALFLLVNEKSLVSHSTTLAELYEAEKDTDGFLYIVYTSQPGFGLLLIQFY</sequence>
<dbReference type="InterPro" id="IPR039801">
    <property type="entry name" value="EPS8-like"/>
</dbReference>
<feature type="compositionally biased region" description="Polar residues" evidence="21">
    <location>
        <begin position="825"/>
        <end position="842"/>
    </location>
</feature>
<evidence type="ECO:0000256" key="21">
    <source>
        <dbReference type="SAM" id="MobiDB-lite"/>
    </source>
</evidence>
<evidence type="ECO:0000256" key="14">
    <source>
        <dbReference type="ARBA" id="ARBA00037868"/>
    </source>
</evidence>
<dbReference type="FunFam" id="3.10.20.90:FF:000149">
    <property type="entry name" value="microtubule-associated proteins 1A/1B light chain 3C"/>
    <property type="match status" value="1"/>
</dbReference>
<dbReference type="GO" id="GO:0005886">
    <property type="term" value="C:plasma membrane"/>
    <property type="evidence" value="ECO:0007669"/>
    <property type="project" value="TreeGrafter"/>
</dbReference>
<dbReference type="Gene3D" id="1.25.40.10">
    <property type="entry name" value="Tetratricopeptide repeat domain"/>
    <property type="match status" value="1"/>
</dbReference>
<name>A0A0V1IFH9_TRIPS</name>
<dbReference type="GO" id="GO:0005776">
    <property type="term" value="C:autophagosome"/>
    <property type="evidence" value="ECO:0007669"/>
    <property type="project" value="UniProtKB-SubCell"/>
</dbReference>
<evidence type="ECO:0000256" key="11">
    <source>
        <dbReference type="ARBA" id="ARBA00023288"/>
    </source>
</evidence>
<feature type="domain" description="Fido" evidence="24">
    <location>
        <begin position="1281"/>
        <end position="1416"/>
    </location>
</feature>
<dbReference type="Pfam" id="PF08416">
    <property type="entry name" value="PTB"/>
    <property type="match status" value="1"/>
</dbReference>
<dbReference type="Gene3D" id="1.10.150.50">
    <property type="entry name" value="Transcription Factor, Ets-1"/>
    <property type="match status" value="1"/>
</dbReference>
<dbReference type="PANTHER" id="PTHR12287:SF23">
    <property type="entry name" value="AROUSER, ISOFORM A-RELATED"/>
    <property type="match status" value="1"/>
</dbReference>
<organism evidence="25 26">
    <name type="scientific">Trichinella pseudospiralis</name>
    <name type="common">Parasitic roundworm</name>
    <dbReference type="NCBI Taxonomy" id="6337"/>
    <lineage>
        <taxon>Eukaryota</taxon>
        <taxon>Metazoa</taxon>
        <taxon>Ecdysozoa</taxon>
        <taxon>Nematoda</taxon>
        <taxon>Enoplea</taxon>
        <taxon>Dorylaimia</taxon>
        <taxon>Trichinellida</taxon>
        <taxon>Trichinellidae</taxon>
        <taxon>Trichinella</taxon>
    </lineage>
</organism>
<dbReference type="GO" id="GO:0006950">
    <property type="term" value="P:response to stress"/>
    <property type="evidence" value="ECO:0007669"/>
    <property type="project" value="UniProtKB-ARBA"/>
</dbReference>
<feature type="compositionally biased region" description="Polar residues" evidence="21">
    <location>
        <begin position="678"/>
        <end position="688"/>
    </location>
</feature>
<evidence type="ECO:0000256" key="12">
    <source>
        <dbReference type="ARBA" id="ARBA00023329"/>
    </source>
</evidence>
<dbReference type="Gene3D" id="2.30.30.40">
    <property type="entry name" value="SH3 Domains"/>
    <property type="match status" value="1"/>
</dbReference>
<dbReference type="InterPro" id="IPR036597">
    <property type="entry name" value="Fido-like_dom_sf"/>
</dbReference>
<feature type="region of interest" description="Disordered" evidence="21">
    <location>
        <begin position="678"/>
        <end position="760"/>
    </location>
</feature>
<feature type="region of interest" description="Disordered" evidence="21">
    <location>
        <begin position="781"/>
        <end position="842"/>
    </location>
</feature>
<accession>A0A0V1IFH9</accession>
<comment type="similarity">
    <text evidence="4">Belongs to the fic family.</text>
</comment>
<evidence type="ECO:0000256" key="18">
    <source>
        <dbReference type="PIRSR" id="PIRSR604241-50"/>
    </source>
</evidence>
<dbReference type="InterPro" id="IPR041418">
    <property type="entry name" value="SAM_3"/>
</dbReference>
<evidence type="ECO:0000256" key="10">
    <source>
        <dbReference type="ARBA" id="ARBA00023136"/>
    </source>
</evidence>
<dbReference type="GO" id="GO:0016236">
    <property type="term" value="P:macroautophagy"/>
    <property type="evidence" value="ECO:0007669"/>
    <property type="project" value="UniProtKB-ARBA"/>
</dbReference>
<feature type="transmembrane region" description="Helical" evidence="22">
    <location>
        <begin position="996"/>
        <end position="1016"/>
    </location>
</feature>
<feature type="lipid moiety-binding region" description="Phosphatidylserine amidated glycine; alternate" evidence="18">
    <location>
        <position position="1586"/>
    </location>
</feature>
<evidence type="ECO:0000256" key="9">
    <source>
        <dbReference type="ARBA" id="ARBA00023006"/>
    </source>
</evidence>
<comment type="similarity">
    <text evidence="2">Belongs to the EPS8 family.</text>
</comment>
<dbReference type="GO" id="GO:0035023">
    <property type="term" value="P:regulation of Rho protein signal transduction"/>
    <property type="evidence" value="ECO:0007669"/>
    <property type="project" value="TreeGrafter"/>
</dbReference>
<dbReference type="Pfam" id="PF02991">
    <property type="entry name" value="ATG8"/>
    <property type="match status" value="1"/>
</dbReference>
<gene>
    <name evidence="25" type="primary">FICD</name>
    <name evidence="25" type="ORF">T4B_11483</name>
</gene>
<dbReference type="EMBL" id="JYDS01000203">
    <property type="protein sequence ID" value="KRZ21507.1"/>
    <property type="molecule type" value="Genomic_DNA"/>
</dbReference>
<keyword evidence="26" id="KW-1185">Reference proteome</keyword>
<feature type="compositionally biased region" description="Pro residues" evidence="21">
    <location>
        <begin position="782"/>
        <end position="797"/>
    </location>
</feature>
<keyword evidence="22" id="KW-0812">Transmembrane</keyword>
<evidence type="ECO:0000256" key="1">
    <source>
        <dbReference type="ARBA" id="ARBA00004419"/>
    </source>
</evidence>
<keyword evidence="9" id="KW-0072">Autophagy</keyword>
<comment type="catalytic activity">
    <reaction evidence="16">
        <text>L-tyrosyl-[protein] + ATP = O-(5'-adenylyl)-L-tyrosyl-[protein] + diphosphate</text>
        <dbReference type="Rhea" id="RHEA:54288"/>
        <dbReference type="Rhea" id="RHEA-COMP:10136"/>
        <dbReference type="Rhea" id="RHEA-COMP:13846"/>
        <dbReference type="ChEBI" id="CHEBI:30616"/>
        <dbReference type="ChEBI" id="CHEBI:33019"/>
        <dbReference type="ChEBI" id="CHEBI:46858"/>
        <dbReference type="ChEBI" id="CHEBI:83624"/>
        <dbReference type="EC" id="2.7.7.108"/>
    </reaction>
</comment>
<protein>
    <recommendedName>
        <fullName evidence="13">protein adenylyltransferase</fullName>
        <ecNumber evidence="13">2.7.7.108</ecNumber>
    </recommendedName>
</protein>
<dbReference type="InterPro" id="IPR004241">
    <property type="entry name" value="Atg8-like"/>
</dbReference>
<evidence type="ECO:0000256" key="2">
    <source>
        <dbReference type="ARBA" id="ARBA00006197"/>
    </source>
</evidence>
<evidence type="ECO:0000256" key="3">
    <source>
        <dbReference type="ARBA" id="ARBA00007293"/>
    </source>
</evidence>
<evidence type="ECO:0000256" key="6">
    <source>
        <dbReference type="ARBA" id="ARBA00022490"/>
    </source>
</evidence>
<keyword evidence="20" id="KW-0802">TPR repeat</keyword>
<dbReference type="SUPFAM" id="SSF140931">
    <property type="entry name" value="Fic-like"/>
    <property type="match status" value="1"/>
</dbReference>
<dbReference type="InterPro" id="IPR001452">
    <property type="entry name" value="SH3_domain"/>
</dbReference>
<feature type="compositionally biased region" description="Basic and acidic residues" evidence="21">
    <location>
        <begin position="748"/>
        <end position="760"/>
    </location>
</feature>
<dbReference type="CDD" id="cd01210">
    <property type="entry name" value="PTB_EPS8"/>
    <property type="match status" value="1"/>
</dbReference>
<dbReference type="InterPro" id="IPR019734">
    <property type="entry name" value="TPR_rpt"/>
</dbReference>
<evidence type="ECO:0000256" key="19">
    <source>
        <dbReference type="PROSITE-ProRule" id="PRU00192"/>
    </source>
</evidence>
<evidence type="ECO:0000313" key="25">
    <source>
        <dbReference type="EMBL" id="KRZ21507.1"/>
    </source>
</evidence>
<feature type="compositionally biased region" description="Polar residues" evidence="21">
    <location>
        <begin position="727"/>
        <end position="745"/>
    </location>
</feature>
<dbReference type="SMART" id="SM00462">
    <property type="entry name" value="PTB"/>
    <property type="match status" value="1"/>
</dbReference>
<evidence type="ECO:0000256" key="17">
    <source>
        <dbReference type="ARBA" id="ARBA00049297"/>
    </source>
</evidence>
<dbReference type="Gene3D" id="1.10.3290.10">
    <property type="entry name" value="Fido-like domain"/>
    <property type="match status" value="1"/>
</dbReference>
<dbReference type="GO" id="GO:0070733">
    <property type="term" value="F:AMPylase activity"/>
    <property type="evidence" value="ECO:0007669"/>
    <property type="project" value="UniProtKB-EC"/>
</dbReference>
<keyword evidence="8" id="KW-0548">Nucleotidyltransferase</keyword>
<dbReference type="Gene3D" id="2.30.29.30">
    <property type="entry name" value="Pleckstrin-homology domain (PH domain)/Phosphotyrosine-binding domain (PTB)"/>
    <property type="match status" value="1"/>
</dbReference>
<evidence type="ECO:0000256" key="16">
    <source>
        <dbReference type="ARBA" id="ARBA00048696"/>
    </source>
</evidence>
<evidence type="ECO:0000256" key="7">
    <source>
        <dbReference type="ARBA" id="ARBA00022679"/>
    </source>
</evidence>
<dbReference type="CDD" id="cd16129">
    <property type="entry name" value="Ubl_ATG8_MAP1LC3"/>
    <property type="match status" value="1"/>
</dbReference>
<evidence type="ECO:0000256" key="8">
    <source>
        <dbReference type="ARBA" id="ARBA00022695"/>
    </source>
</evidence>
<dbReference type="InterPro" id="IPR033928">
    <property type="entry name" value="EPS8_PTB"/>
</dbReference>
<dbReference type="InterPro" id="IPR003812">
    <property type="entry name" value="Fido"/>
</dbReference>
<keyword evidence="11 18" id="KW-0449">Lipoprotein</keyword>
<evidence type="ECO:0000256" key="13">
    <source>
        <dbReference type="ARBA" id="ARBA00034531"/>
    </source>
</evidence>
<dbReference type="InterPro" id="IPR013625">
    <property type="entry name" value="PTB"/>
</dbReference>
<keyword evidence="10 22" id="KW-0472">Membrane</keyword>
<evidence type="ECO:0000256" key="4">
    <source>
        <dbReference type="ARBA" id="ARBA00009742"/>
    </source>
</evidence>
<evidence type="ECO:0000259" key="23">
    <source>
        <dbReference type="PROSITE" id="PS50002"/>
    </source>
</evidence>
<dbReference type="SMART" id="SM00326">
    <property type="entry name" value="SH3"/>
    <property type="match status" value="1"/>
</dbReference>
<dbReference type="InterPro" id="IPR013761">
    <property type="entry name" value="SAM/pointed_sf"/>
</dbReference>
<dbReference type="Proteomes" id="UP000054805">
    <property type="component" value="Unassembled WGS sequence"/>
</dbReference>
<keyword evidence="7 25" id="KW-0808">Transferase</keyword>
<dbReference type="PROSITE" id="PS50002">
    <property type="entry name" value="SH3"/>
    <property type="match status" value="1"/>
</dbReference>
<reference evidence="25 26" key="1">
    <citation type="submission" date="2015-01" db="EMBL/GenBank/DDBJ databases">
        <title>Evolution of Trichinella species and genotypes.</title>
        <authorList>
            <person name="Korhonen P.K."/>
            <person name="Edoardo P."/>
            <person name="Giuseppe L.R."/>
            <person name="Gasser R.B."/>
        </authorList>
    </citation>
    <scope>NUCLEOTIDE SEQUENCE [LARGE SCALE GENOMIC DNA]</scope>
    <source>
        <strain evidence="25">ISS588</strain>
    </source>
</reference>
<dbReference type="SUPFAM" id="SSF54236">
    <property type="entry name" value="Ubiquitin-like"/>
    <property type="match status" value="1"/>
</dbReference>
<dbReference type="InterPro" id="IPR055093">
    <property type="entry name" value="EPS8_2nd"/>
</dbReference>
<comment type="catalytic activity">
    <reaction evidence="17">
        <text>3-O-(5'-adenylyl)-L-threonyl-[protein] + H2O = L-threonyl-[protein] + AMP + H(+)</text>
        <dbReference type="Rhea" id="RHEA:55932"/>
        <dbReference type="Rhea" id="RHEA-COMP:11060"/>
        <dbReference type="Rhea" id="RHEA-COMP:13847"/>
        <dbReference type="ChEBI" id="CHEBI:15377"/>
        <dbReference type="ChEBI" id="CHEBI:15378"/>
        <dbReference type="ChEBI" id="CHEBI:30013"/>
        <dbReference type="ChEBI" id="CHEBI:138113"/>
        <dbReference type="ChEBI" id="CHEBI:456215"/>
    </reaction>
</comment>